<dbReference type="AlphaFoldDB" id="A0A8J5FF02"/>
<comment type="caution">
    <text evidence="3">The sequence shown here is derived from an EMBL/GenBank/DDBJ whole genome shotgun (WGS) entry which is preliminary data.</text>
</comment>
<accession>A0A8J5FF02</accession>
<evidence type="ECO:0000259" key="2">
    <source>
        <dbReference type="Pfam" id="PF07859"/>
    </source>
</evidence>
<evidence type="ECO:0000313" key="3">
    <source>
        <dbReference type="EMBL" id="KAG6485245.1"/>
    </source>
</evidence>
<dbReference type="EMBL" id="JACMSC010000015">
    <property type="protein sequence ID" value="KAG6485245.1"/>
    <property type="molecule type" value="Genomic_DNA"/>
</dbReference>
<dbReference type="PANTHER" id="PTHR23024">
    <property type="entry name" value="ARYLACETAMIDE DEACETYLASE"/>
    <property type="match status" value="1"/>
</dbReference>
<protein>
    <recommendedName>
        <fullName evidence="2">Alpha/beta hydrolase fold-3 domain-containing protein</fullName>
    </recommendedName>
</protein>
<dbReference type="PROSITE" id="PS01174">
    <property type="entry name" value="LIPASE_GDXG_SER"/>
    <property type="match status" value="1"/>
</dbReference>
<name>A0A8J5FF02_ZINOF</name>
<feature type="domain" description="Alpha/beta hydrolase fold-3" evidence="2">
    <location>
        <begin position="175"/>
        <end position="396"/>
    </location>
</feature>
<gene>
    <name evidence="3" type="ORF">ZIOFF_053778</name>
</gene>
<dbReference type="PANTHER" id="PTHR23024:SF577">
    <property type="entry name" value="CARBOXYLESTERASE 2-RELATED"/>
    <property type="match status" value="1"/>
</dbReference>
<dbReference type="GO" id="GO:0016787">
    <property type="term" value="F:hydrolase activity"/>
    <property type="evidence" value="ECO:0007669"/>
    <property type="project" value="InterPro"/>
</dbReference>
<dbReference type="Proteomes" id="UP000734854">
    <property type="component" value="Unassembled WGS sequence"/>
</dbReference>
<evidence type="ECO:0000256" key="1">
    <source>
        <dbReference type="PROSITE-ProRule" id="PRU10038"/>
    </source>
</evidence>
<dbReference type="InterPro" id="IPR050466">
    <property type="entry name" value="Carboxylest/Gibb_receptor"/>
</dbReference>
<dbReference type="InterPro" id="IPR029058">
    <property type="entry name" value="AB_hydrolase_fold"/>
</dbReference>
<sequence length="422" mass="46283">MCAFQYRVYWSDGGYEAIKSAIEKLGKRHKEHIAAYGNGNAHRLTGRHETADINTFLSVVVNRGASIRVDREMEQNGKGHPCGSIPYSGYLFLLGVFIGSTLMDPDAEIAYDYSPYLYLYKSGRVKRLNPPDLVPASATDSVVVSRDVIVDSTTGVSARLFLPNNINAETKLPVLIYLHGGGFVIGSPFSSTYHDFVHALVAHARVLAVSLDYRLAPEHPLPAAYDDALSAIRWVASHAGGSGPDSWLAEHGDLRRIFLAGDSAGANIAHNVLLQIGAGGLGGGTRVEGVVLIHPYFWGKHPLDGEKASVGLREWLESSWEFVSAGAIGLEDPRADPLKEAEDRLKAMPCRRALVVVAENDFYAAMGRAYYETVRRSGWSGSVELYVTKGVQHVFHLWTPESRKAVEMRKKIAAFFHADKLF</sequence>
<dbReference type="SUPFAM" id="SSF53474">
    <property type="entry name" value="alpha/beta-Hydrolases"/>
    <property type="match status" value="1"/>
</dbReference>
<proteinExistence type="predicted"/>
<organism evidence="3 4">
    <name type="scientific">Zingiber officinale</name>
    <name type="common">Ginger</name>
    <name type="synonym">Amomum zingiber</name>
    <dbReference type="NCBI Taxonomy" id="94328"/>
    <lineage>
        <taxon>Eukaryota</taxon>
        <taxon>Viridiplantae</taxon>
        <taxon>Streptophyta</taxon>
        <taxon>Embryophyta</taxon>
        <taxon>Tracheophyta</taxon>
        <taxon>Spermatophyta</taxon>
        <taxon>Magnoliopsida</taxon>
        <taxon>Liliopsida</taxon>
        <taxon>Zingiberales</taxon>
        <taxon>Zingiberaceae</taxon>
        <taxon>Zingiber</taxon>
    </lineage>
</organism>
<feature type="active site" evidence="1">
    <location>
        <position position="263"/>
    </location>
</feature>
<dbReference type="Gene3D" id="3.40.50.1820">
    <property type="entry name" value="alpha/beta hydrolase"/>
    <property type="match status" value="1"/>
</dbReference>
<evidence type="ECO:0000313" key="4">
    <source>
        <dbReference type="Proteomes" id="UP000734854"/>
    </source>
</evidence>
<dbReference type="InterPro" id="IPR033140">
    <property type="entry name" value="Lipase_GDXG_put_SER_AS"/>
</dbReference>
<reference evidence="3 4" key="1">
    <citation type="submission" date="2020-08" db="EMBL/GenBank/DDBJ databases">
        <title>Plant Genome Project.</title>
        <authorList>
            <person name="Zhang R.-G."/>
        </authorList>
    </citation>
    <scope>NUCLEOTIDE SEQUENCE [LARGE SCALE GENOMIC DNA]</scope>
    <source>
        <tissue evidence="3">Rhizome</tissue>
    </source>
</reference>
<dbReference type="InterPro" id="IPR013094">
    <property type="entry name" value="AB_hydrolase_3"/>
</dbReference>
<dbReference type="Gene3D" id="3.30.590.10">
    <property type="entry name" value="Glutamine synthetase/guanido kinase, catalytic domain"/>
    <property type="match status" value="1"/>
</dbReference>
<keyword evidence="4" id="KW-1185">Reference proteome</keyword>
<dbReference type="Pfam" id="PF07859">
    <property type="entry name" value="Abhydrolase_3"/>
    <property type="match status" value="1"/>
</dbReference>
<dbReference type="SUPFAM" id="SSF55931">
    <property type="entry name" value="Glutamine synthetase/guanido kinase"/>
    <property type="match status" value="1"/>
</dbReference>
<dbReference type="InterPro" id="IPR014746">
    <property type="entry name" value="Gln_synth/guanido_kin_cat_dom"/>
</dbReference>